<evidence type="ECO:0000313" key="6">
    <source>
        <dbReference type="Proteomes" id="UP000887569"/>
    </source>
</evidence>
<dbReference type="FunFam" id="1.10.10.1940:FF:000002">
    <property type="entry name" value="PHAryngeal gland Toxin-related"/>
    <property type="match status" value="1"/>
</dbReference>
<evidence type="ECO:0000256" key="2">
    <source>
        <dbReference type="ARBA" id="ARBA00023157"/>
    </source>
</evidence>
<sequence>FSASARMRFTVIAFALLLTKFAKSQTIIGPCVGGQCPPPAVCLNATDQCVVFTVTTAPPTTCVDKVGPNGVSDCPYRSYLCTNALYSALMRDQCPRTCGYCTGSSSTTCVDLAAPGQASTCPGQSYLCQNAVYRELMRVQCPRTCGYCT</sequence>
<dbReference type="PANTHER" id="PTHR46219">
    <property type="entry name" value="PROTEIN CBG11138"/>
    <property type="match status" value="1"/>
</dbReference>
<protein>
    <submittedName>
        <fullName evidence="7 8">ShKT domain-containing protein</fullName>
    </submittedName>
</protein>
<organism evidence="6 8">
    <name type="scientific">Parascaris univalens</name>
    <name type="common">Nematode worm</name>
    <dbReference type="NCBI Taxonomy" id="6257"/>
    <lineage>
        <taxon>Eukaryota</taxon>
        <taxon>Metazoa</taxon>
        <taxon>Ecdysozoa</taxon>
        <taxon>Nematoda</taxon>
        <taxon>Chromadorea</taxon>
        <taxon>Rhabditida</taxon>
        <taxon>Spirurina</taxon>
        <taxon>Ascaridomorpha</taxon>
        <taxon>Ascaridoidea</taxon>
        <taxon>Ascarididae</taxon>
        <taxon>Parascaris</taxon>
    </lineage>
</organism>
<reference evidence="7 8" key="1">
    <citation type="submission" date="2022-11" db="UniProtKB">
        <authorList>
            <consortium name="WormBaseParasite"/>
        </authorList>
    </citation>
    <scope>IDENTIFICATION</scope>
</reference>
<feature type="chain" id="PRO_5041109855" evidence="4">
    <location>
        <begin position="25"/>
        <end position="149"/>
    </location>
</feature>
<evidence type="ECO:0000256" key="1">
    <source>
        <dbReference type="ARBA" id="ARBA00022729"/>
    </source>
</evidence>
<keyword evidence="2" id="KW-1015">Disulfide bond</keyword>
<feature type="signal peptide" evidence="4">
    <location>
        <begin position="1"/>
        <end position="24"/>
    </location>
</feature>
<accession>A0A915CI04</accession>
<dbReference type="InterPro" id="IPR003582">
    <property type="entry name" value="ShKT_dom"/>
</dbReference>
<dbReference type="SMART" id="SM00254">
    <property type="entry name" value="ShKT"/>
    <property type="match status" value="2"/>
</dbReference>
<evidence type="ECO:0000256" key="3">
    <source>
        <dbReference type="PROSITE-ProRule" id="PRU01005"/>
    </source>
</evidence>
<dbReference type="WBParaSite" id="PgR216X_g003_t02">
    <property type="protein sequence ID" value="PgR216X_g003_t02"/>
    <property type="gene ID" value="PgR216X_g003"/>
</dbReference>
<comment type="caution">
    <text evidence="3">Lacks conserved residue(s) required for the propagation of feature annotation.</text>
</comment>
<evidence type="ECO:0000256" key="4">
    <source>
        <dbReference type="SAM" id="SignalP"/>
    </source>
</evidence>
<dbReference type="WBParaSite" id="PgR216X_g003_t01">
    <property type="protein sequence ID" value="PgR216X_g003_t01"/>
    <property type="gene ID" value="PgR216X_g003"/>
</dbReference>
<dbReference type="AlphaFoldDB" id="A0A915CI04"/>
<evidence type="ECO:0000313" key="7">
    <source>
        <dbReference type="WBParaSite" id="PgR216X_g003_t01"/>
    </source>
</evidence>
<dbReference type="Pfam" id="PF01549">
    <property type="entry name" value="ShK"/>
    <property type="match status" value="2"/>
</dbReference>
<dbReference type="Gene3D" id="1.10.10.1940">
    <property type="match status" value="2"/>
</dbReference>
<keyword evidence="1 4" id="KW-0732">Signal</keyword>
<name>A0A915CI04_PARUN</name>
<evidence type="ECO:0000313" key="8">
    <source>
        <dbReference type="WBParaSite" id="PgR216X_g003_t02"/>
    </source>
</evidence>
<dbReference type="PROSITE" id="PS51670">
    <property type="entry name" value="SHKT"/>
    <property type="match status" value="1"/>
</dbReference>
<dbReference type="PANTHER" id="PTHR46219:SF5">
    <property type="entry name" value="SHKT DOMAIN-CONTAINING PROTEIN"/>
    <property type="match status" value="1"/>
</dbReference>
<dbReference type="Proteomes" id="UP000887569">
    <property type="component" value="Unplaced"/>
</dbReference>
<evidence type="ECO:0000259" key="5">
    <source>
        <dbReference type="PROSITE" id="PS51670"/>
    </source>
</evidence>
<proteinExistence type="predicted"/>
<keyword evidence="6" id="KW-1185">Reference proteome</keyword>
<feature type="domain" description="ShKT" evidence="5">
    <location>
        <begin position="101"/>
        <end position="148"/>
    </location>
</feature>